<dbReference type="RefSeq" id="WP_110447857.1">
    <property type="nucleotide sequence ID" value="NZ_QGLO01000004.1"/>
</dbReference>
<dbReference type="OrthoDB" id="8479364at2"/>
<comment type="caution">
    <text evidence="2">The sequence shown here is derived from an EMBL/GenBank/DDBJ whole genome shotgun (WGS) entry which is preliminary data.</text>
</comment>
<evidence type="ECO:0000313" key="2">
    <source>
        <dbReference type="EMBL" id="PXY91943.1"/>
    </source>
</evidence>
<dbReference type="AlphaFoldDB" id="A0A2V4EBW6"/>
<protein>
    <recommendedName>
        <fullName evidence="1">Replication-associated protein G2P C-terminal domain-containing protein</fullName>
    </recommendedName>
</protein>
<feature type="domain" description="Replication-associated protein G2P C-terminal" evidence="1">
    <location>
        <begin position="40"/>
        <end position="129"/>
    </location>
</feature>
<accession>A0A2V4EBW6</accession>
<dbReference type="Proteomes" id="UP000247673">
    <property type="component" value="Unassembled WGS sequence"/>
</dbReference>
<evidence type="ECO:0000259" key="1">
    <source>
        <dbReference type="Pfam" id="PF05155"/>
    </source>
</evidence>
<dbReference type="InterPro" id="IPR022688">
    <property type="entry name" value="G2P_C"/>
</dbReference>
<keyword evidence="3" id="KW-1185">Reference proteome</keyword>
<evidence type="ECO:0000313" key="3">
    <source>
        <dbReference type="Proteomes" id="UP000247673"/>
    </source>
</evidence>
<dbReference type="InterPro" id="IPR006516">
    <property type="entry name" value="G2P"/>
</dbReference>
<organism evidence="2 3">
    <name type="scientific">Gilliamella apis</name>
    <dbReference type="NCBI Taxonomy" id="1970738"/>
    <lineage>
        <taxon>Bacteria</taxon>
        <taxon>Pseudomonadati</taxon>
        <taxon>Pseudomonadota</taxon>
        <taxon>Gammaproteobacteria</taxon>
        <taxon>Orbales</taxon>
        <taxon>Orbaceae</taxon>
        <taxon>Gilliamella</taxon>
    </lineage>
</organism>
<dbReference type="EMBL" id="QGLO01000004">
    <property type="protein sequence ID" value="PXY91943.1"/>
    <property type="molecule type" value="Genomic_DNA"/>
</dbReference>
<dbReference type="GO" id="GO:0006260">
    <property type="term" value="P:DNA replication"/>
    <property type="evidence" value="ECO:0007669"/>
    <property type="project" value="InterPro"/>
</dbReference>
<dbReference type="NCBIfam" id="TIGR01629">
    <property type="entry name" value="rep_II_X"/>
    <property type="match status" value="1"/>
</dbReference>
<dbReference type="Pfam" id="PF05155">
    <property type="entry name" value="G2P_X_C"/>
    <property type="match status" value="1"/>
</dbReference>
<reference evidence="2 3" key="1">
    <citation type="submission" date="2018-05" db="EMBL/GenBank/DDBJ databases">
        <title>Reference genomes for bee gut microbiota database.</title>
        <authorList>
            <person name="Ellegaard K.M."/>
        </authorList>
    </citation>
    <scope>NUCLEOTIDE SEQUENCE [LARGE SCALE GENOMIC DNA]</scope>
    <source>
        <strain evidence="2 3">ESL0172</strain>
    </source>
</reference>
<name>A0A2V4EBW6_9GAMM</name>
<sequence length="144" mass="17325">MRELWLSSFNDILLAIRGAEMNIYDDNKIRRLLNDSFFTITKTGKMSYSRANKIYQFYRSLLNDGYQFVRSSMPRNTFWRYEQNLLSIGLSKLQLQNLQQQKNNVIPMFRVIDIDFNKQRSAWYQEPTSFYDNNENLLLFKFAS</sequence>
<gene>
    <name evidence="2" type="ORF">DKK78_06425</name>
</gene>
<proteinExistence type="predicted"/>